<feature type="transmembrane region" description="Helical" evidence="7">
    <location>
        <begin position="51"/>
        <end position="73"/>
    </location>
</feature>
<comment type="subcellular location">
    <subcellularLocation>
        <location evidence="1">Membrane</location>
        <topology evidence="1">Multi-pass membrane protein</topology>
    </subcellularLocation>
</comment>
<dbReference type="SUPFAM" id="SSF81338">
    <property type="entry name" value="Aquaporin-like"/>
    <property type="match status" value="1"/>
</dbReference>
<keyword evidence="4 7" id="KW-1133">Transmembrane helix</keyword>
<dbReference type="InterPro" id="IPR023271">
    <property type="entry name" value="Aquaporin-like"/>
</dbReference>
<dbReference type="PANTHER" id="PTHR45724">
    <property type="entry name" value="AQUAPORIN NIP2-1"/>
    <property type="match status" value="1"/>
</dbReference>
<dbReference type="OrthoDB" id="3222at2759"/>
<evidence type="ECO:0000256" key="6">
    <source>
        <dbReference type="RuleBase" id="RU000477"/>
    </source>
</evidence>
<comment type="caution">
    <text evidence="8">The sequence shown here is derived from an EMBL/GenBank/DDBJ whole genome shotgun (WGS) entry which is preliminary data.</text>
</comment>
<gene>
    <name evidence="8" type="ORF">NCGR_LOCUS58439</name>
</gene>
<reference evidence="8" key="1">
    <citation type="submission" date="2020-10" db="EMBL/GenBank/DDBJ databases">
        <authorList>
            <person name="Han B."/>
            <person name="Lu T."/>
            <person name="Zhao Q."/>
            <person name="Huang X."/>
            <person name="Zhao Y."/>
        </authorList>
    </citation>
    <scope>NUCLEOTIDE SEQUENCE</scope>
</reference>
<evidence type="ECO:0000256" key="2">
    <source>
        <dbReference type="ARBA" id="ARBA00022692"/>
    </source>
</evidence>
<keyword evidence="2 6" id="KW-0812">Transmembrane</keyword>
<evidence type="ECO:0000256" key="7">
    <source>
        <dbReference type="SAM" id="Phobius"/>
    </source>
</evidence>
<feature type="transmembrane region" description="Helical" evidence="7">
    <location>
        <begin position="205"/>
        <end position="226"/>
    </location>
</feature>
<keyword evidence="9" id="KW-1185">Reference proteome</keyword>
<accession>A0A811RYX8</accession>
<feature type="transmembrane region" description="Helical" evidence="7">
    <location>
        <begin position="136"/>
        <end position="154"/>
    </location>
</feature>
<proteinExistence type="inferred from homology"/>
<dbReference type="PRINTS" id="PR00783">
    <property type="entry name" value="MINTRINSICP"/>
</dbReference>
<dbReference type="Gene3D" id="1.20.1080.10">
    <property type="entry name" value="Glycerol uptake facilitator protein"/>
    <property type="match status" value="2"/>
</dbReference>
<dbReference type="InterPro" id="IPR034294">
    <property type="entry name" value="Aquaporin_transptr"/>
</dbReference>
<organism evidence="8 9">
    <name type="scientific">Miscanthus lutarioriparius</name>
    <dbReference type="NCBI Taxonomy" id="422564"/>
    <lineage>
        <taxon>Eukaryota</taxon>
        <taxon>Viridiplantae</taxon>
        <taxon>Streptophyta</taxon>
        <taxon>Embryophyta</taxon>
        <taxon>Tracheophyta</taxon>
        <taxon>Spermatophyta</taxon>
        <taxon>Magnoliopsida</taxon>
        <taxon>Liliopsida</taxon>
        <taxon>Poales</taxon>
        <taxon>Poaceae</taxon>
        <taxon>PACMAD clade</taxon>
        <taxon>Panicoideae</taxon>
        <taxon>Andropogonodae</taxon>
        <taxon>Andropogoneae</taxon>
        <taxon>Saccharinae</taxon>
        <taxon>Miscanthus</taxon>
    </lineage>
</organism>
<name>A0A811RYX8_9POAL</name>
<keyword evidence="3" id="KW-0677">Repeat</keyword>
<evidence type="ECO:0000256" key="4">
    <source>
        <dbReference type="ARBA" id="ARBA00022989"/>
    </source>
</evidence>
<dbReference type="AlphaFoldDB" id="A0A811RYX8"/>
<evidence type="ECO:0000313" key="8">
    <source>
        <dbReference type="EMBL" id="CAD6334341.1"/>
    </source>
</evidence>
<dbReference type="GO" id="GO:0016020">
    <property type="term" value="C:membrane"/>
    <property type="evidence" value="ECO:0007669"/>
    <property type="project" value="UniProtKB-SubCell"/>
</dbReference>
<comment type="similarity">
    <text evidence="6">Belongs to the MIP/aquaporin (TC 1.A.8) family.</text>
</comment>
<dbReference type="InterPro" id="IPR000425">
    <property type="entry name" value="MIP"/>
</dbReference>
<keyword evidence="5 7" id="KW-0472">Membrane</keyword>
<evidence type="ECO:0000256" key="5">
    <source>
        <dbReference type="ARBA" id="ARBA00023136"/>
    </source>
</evidence>
<dbReference type="Proteomes" id="UP000604825">
    <property type="component" value="Unassembled WGS sequence"/>
</dbReference>
<dbReference type="PANTHER" id="PTHR45724:SF22">
    <property type="entry name" value="AQUAPORIN NIP1-3"/>
    <property type="match status" value="1"/>
</dbReference>
<keyword evidence="6" id="KW-0813">Transport</keyword>
<sequence>MAGAELANGVHEGALALEEGRGGDEARCESSEQDGAAGRRPMFSVPFVQKILAEIFGTYFLIFAGCAAVAVNLRTGGTVTFPGICIVWGLAVMVPAYAAAQVMGATAASLTLRLLFGNAREHFFGTVPAGSDVQSLVIEFIISFNLMFVVSGVATDNRAIGELAGLAVGATVLLNVLFAGPVSGASMNPARTLGPAIVVGRYAGIWVYFAGPICGTVAGAWAYNLIRFTDKPLRRSPRPPPS</sequence>
<dbReference type="EMBL" id="CAJGYO010000017">
    <property type="protein sequence ID" value="CAD6334341.1"/>
    <property type="molecule type" value="Genomic_DNA"/>
</dbReference>
<evidence type="ECO:0000313" key="9">
    <source>
        <dbReference type="Proteomes" id="UP000604825"/>
    </source>
</evidence>
<feature type="transmembrane region" description="Helical" evidence="7">
    <location>
        <begin position="85"/>
        <end position="116"/>
    </location>
</feature>
<feature type="transmembrane region" description="Helical" evidence="7">
    <location>
        <begin position="166"/>
        <end position="185"/>
    </location>
</feature>
<evidence type="ECO:0000256" key="3">
    <source>
        <dbReference type="ARBA" id="ARBA00022737"/>
    </source>
</evidence>
<dbReference type="Pfam" id="PF00230">
    <property type="entry name" value="MIP"/>
    <property type="match status" value="1"/>
</dbReference>
<evidence type="ECO:0000256" key="1">
    <source>
        <dbReference type="ARBA" id="ARBA00004141"/>
    </source>
</evidence>
<protein>
    <submittedName>
        <fullName evidence="8">Uncharacterized protein</fullName>
    </submittedName>
</protein>
<dbReference type="GO" id="GO:0015267">
    <property type="term" value="F:channel activity"/>
    <property type="evidence" value="ECO:0007669"/>
    <property type="project" value="InterPro"/>
</dbReference>